<reference evidence="2" key="1">
    <citation type="journal article" date="2019" name="Sci. Rep.">
        <title>Draft genome of Tanacetum cinerariifolium, the natural source of mosquito coil.</title>
        <authorList>
            <person name="Yamashiro T."/>
            <person name="Shiraishi A."/>
            <person name="Satake H."/>
            <person name="Nakayama K."/>
        </authorList>
    </citation>
    <scope>NUCLEOTIDE SEQUENCE</scope>
</reference>
<evidence type="ECO:0000256" key="1">
    <source>
        <dbReference type="SAM" id="MobiDB-lite"/>
    </source>
</evidence>
<name>A0A699HXF2_TANCI</name>
<comment type="caution">
    <text evidence="2">The sequence shown here is derived from an EMBL/GenBank/DDBJ whole genome shotgun (WGS) entry which is preliminary data.</text>
</comment>
<organism evidence="2">
    <name type="scientific">Tanacetum cinerariifolium</name>
    <name type="common">Dalmatian daisy</name>
    <name type="synonym">Chrysanthemum cinerariifolium</name>
    <dbReference type="NCBI Taxonomy" id="118510"/>
    <lineage>
        <taxon>Eukaryota</taxon>
        <taxon>Viridiplantae</taxon>
        <taxon>Streptophyta</taxon>
        <taxon>Embryophyta</taxon>
        <taxon>Tracheophyta</taxon>
        <taxon>Spermatophyta</taxon>
        <taxon>Magnoliopsida</taxon>
        <taxon>eudicotyledons</taxon>
        <taxon>Gunneridae</taxon>
        <taxon>Pentapetalae</taxon>
        <taxon>asterids</taxon>
        <taxon>campanulids</taxon>
        <taxon>Asterales</taxon>
        <taxon>Asteraceae</taxon>
        <taxon>Asteroideae</taxon>
        <taxon>Anthemideae</taxon>
        <taxon>Anthemidinae</taxon>
        <taxon>Tanacetum</taxon>
    </lineage>
</organism>
<feature type="region of interest" description="Disordered" evidence="1">
    <location>
        <begin position="1"/>
        <end position="36"/>
    </location>
</feature>
<dbReference type="GO" id="GO:0003964">
    <property type="term" value="F:RNA-directed DNA polymerase activity"/>
    <property type="evidence" value="ECO:0007669"/>
    <property type="project" value="UniProtKB-KW"/>
</dbReference>
<feature type="compositionally biased region" description="Polar residues" evidence="1">
    <location>
        <begin position="15"/>
        <end position="24"/>
    </location>
</feature>
<protein>
    <submittedName>
        <fullName evidence="2">Reverse transcriptase domain-containing protein</fullName>
    </submittedName>
</protein>
<proteinExistence type="predicted"/>
<gene>
    <name evidence="2" type="ORF">Tci_461512</name>
</gene>
<sequence length="320" mass="36399">MSSPNHPTSDIEDVFSSNSPNYTPASPDYSPALPGNTSFDSNSSGLVPIALLTLSFFRDDTYMKVMHAYYAKESPIPAPIISPAVLPPSPVLPPPTFQPRDFFVLEKLLSPKKQVYFLSSSPTSPHVFETREGSHKTCLERHEEQIEDILNHLDELSLDHIKMTPKRTSTSAAPSMTQAAIRNTKPRETHVARKCTYKEFISCQPFYFNGMEGAVGLIRWFERTKSVFSRSNCTEDCKVKFAISTLTEEALSWWNSFAQPIGIEEACKITWFEFKKLLIKKYCPQTEIKKMEEAITITRVKEIRLNEKLNFVEEPVEIMD</sequence>
<dbReference type="EMBL" id="BKCJ010220118">
    <property type="protein sequence ID" value="GEY89538.1"/>
    <property type="molecule type" value="Genomic_DNA"/>
</dbReference>
<dbReference type="AlphaFoldDB" id="A0A699HXF2"/>
<evidence type="ECO:0000313" key="2">
    <source>
        <dbReference type="EMBL" id="GEY89538.1"/>
    </source>
</evidence>
<keyword evidence="2" id="KW-0548">Nucleotidyltransferase</keyword>
<keyword evidence="2" id="KW-0695">RNA-directed DNA polymerase</keyword>
<accession>A0A699HXF2</accession>
<keyword evidence="2" id="KW-0808">Transferase</keyword>